<comment type="similarity">
    <text evidence="2">Belongs to the eukaryotic/archaeal PrmC-related family.</text>
</comment>
<gene>
    <name evidence="7" type="ORF">PILCRDRAFT_5770</name>
</gene>
<dbReference type="GO" id="GO:0032259">
    <property type="term" value="P:methylation"/>
    <property type="evidence" value="ECO:0007669"/>
    <property type="project" value="UniProtKB-KW"/>
</dbReference>
<dbReference type="STRING" id="765440.A0A0C3G486"/>
<evidence type="ECO:0000313" key="8">
    <source>
        <dbReference type="Proteomes" id="UP000054166"/>
    </source>
</evidence>
<dbReference type="GO" id="GO:0035657">
    <property type="term" value="C:eRF1 methyltransferase complex"/>
    <property type="evidence" value="ECO:0007669"/>
    <property type="project" value="TreeGrafter"/>
</dbReference>
<dbReference type="PANTHER" id="PTHR45875:SF1">
    <property type="entry name" value="METHYLTRANSFERASE N6AMT1"/>
    <property type="match status" value="1"/>
</dbReference>
<dbReference type="EMBL" id="KN832985">
    <property type="protein sequence ID" value="KIM85471.1"/>
    <property type="molecule type" value="Genomic_DNA"/>
</dbReference>
<proteinExistence type="inferred from homology"/>
<dbReference type="OrthoDB" id="406152at2759"/>
<dbReference type="GO" id="GO:0003676">
    <property type="term" value="F:nucleic acid binding"/>
    <property type="evidence" value="ECO:0007669"/>
    <property type="project" value="InterPro"/>
</dbReference>
<evidence type="ECO:0000256" key="3">
    <source>
        <dbReference type="ARBA" id="ARBA00022603"/>
    </source>
</evidence>
<comment type="subcellular location">
    <subcellularLocation>
        <location evidence="1">Nucleus</location>
    </subcellularLocation>
</comment>
<dbReference type="AlphaFoldDB" id="A0A0C3G486"/>
<organism evidence="7 8">
    <name type="scientific">Piloderma croceum (strain F 1598)</name>
    <dbReference type="NCBI Taxonomy" id="765440"/>
    <lineage>
        <taxon>Eukaryota</taxon>
        <taxon>Fungi</taxon>
        <taxon>Dikarya</taxon>
        <taxon>Basidiomycota</taxon>
        <taxon>Agaricomycotina</taxon>
        <taxon>Agaricomycetes</taxon>
        <taxon>Agaricomycetidae</taxon>
        <taxon>Atheliales</taxon>
        <taxon>Atheliaceae</taxon>
        <taxon>Piloderma</taxon>
    </lineage>
</organism>
<keyword evidence="3" id="KW-0489">Methyltransferase</keyword>
<dbReference type="InParanoid" id="A0A0C3G486"/>
<evidence type="ECO:0000256" key="1">
    <source>
        <dbReference type="ARBA" id="ARBA00004123"/>
    </source>
</evidence>
<evidence type="ECO:0000256" key="4">
    <source>
        <dbReference type="ARBA" id="ARBA00022679"/>
    </source>
</evidence>
<keyword evidence="6" id="KW-0539">Nucleus</keyword>
<evidence type="ECO:0000256" key="5">
    <source>
        <dbReference type="ARBA" id="ARBA00022691"/>
    </source>
</evidence>
<evidence type="ECO:0000256" key="6">
    <source>
        <dbReference type="ARBA" id="ARBA00023242"/>
    </source>
</evidence>
<keyword evidence="4" id="KW-0808">Transferase</keyword>
<dbReference type="PROSITE" id="PS00092">
    <property type="entry name" value="N6_MTASE"/>
    <property type="match status" value="1"/>
</dbReference>
<dbReference type="PANTHER" id="PTHR45875">
    <property type="entry name" value="METHYLTRANSFERASE N6AMT1"/>
    <property type="match status" value="1"/>
</dbReference>
<dbReference type="Gene3D" id="3.40.50.150">
    <property type="entry name" value="Vaccinia Virus protein VP39"/>
    <property type="match status" value="1"/>
</dbReference>
<evidence type="ECO:0000313" key="7">
    <source>
        <dbReference type="EMBL" id="KIM85471.1"/>
    </source>
</evidence>
<keyword evidence="5" id="KW-0949">S-adenosyl-L-methionine</keyword>
<sequence length="217" mass="23868">MIPTPDLSHLTRQDYEHVYEPAEDTFLLLDALEQEASELKEIRPLVCLEIGSGSGCVSAFIGGILGPSAALYLCTDINARASRCTLTTGRQNKVPLESMIASLALPLLSRLKHSVDILLFNPPYVPTVIAEAENAQGTADIEGSWAGGIDGMQVTDIFLQTVESLLSAKGRFYLVAVKENNIPDIRARMSDRHGLQSKIVMQRRAGREHLFVVQFFR</sequence>
<dbReference type="SUPFAM" id="SSF53335">
    <property type="entry name" value="S-adenosyl-L-methionine-dependent methyltransferases"/>
    <property type="match status" value="1"/>
</dbReference>
<dbReference type="InterPro" id="IPR002052">
    <property type="entry name" value="DNA_methylase_N6_adenine_CS"/>
</dbReference>
<dbReference type="FunCoup" id="A0A0C3G486">
    <property type="interactions" value="135"/>
</dbReference>
<accession>A0A0C3G486</accession>
<name>A0A0C3G486_PILCF</name>
<protein>
    <submittedName>
        <fullName evidence="7">Uncharacterized protein</fullName>
    </submittedName>
</protein>
<dbReference type="FunFam" id="3.40.50.150:FF:000077">
    <property type="entry name" value="HemK methyltransferase family member 2"/>
    <property type="match status" value="1"/>
</dbReference>
<dbReference type="GO" id="GO:0005634">
    <property type="term" value="C:nucleus"/>
    <property type="evidence" value="ECO:0007669"/>
    <property type="project" value="UniProtKB-SubCell"/>
</dbReference>
<keyword evidence="8" id="KW-1185">Reference proteome</keyword>
<dbReference type="HOGENOM" id="CLU_018398_6_0_1"/>
<dbReference type="Proteomes" id="UP000054166">
    <property type="component" value="Unassembled WGS sequence"/>
</dbReference>
<dbReference type="GO" id="GO:0008276">
    <property type="term" value="F:protein methyltransferase activity"/>
    <property type="evidence" value="ECO:0007669"/>
    <property type="project" value="TreeGrafter"/>
</dbReference>
<reference evidence="8" key="2">
    <citation type="submission" date="2015-01" db="EMBL/GenBank/DDBJ databases">
        <title>Evolutionary Origins and Diversification of the Mycorrhizal Mutualists.</title>
        <authorList>
            <consortium name="DOE Joint Genome Institute"/>
            <consortium name="Mycorrhizal Genomics Consortium"/>
            <person name="Kohler A."/>
            <person name="Kuo A."/>
            <person name="Nagy L.G."/>
            <person name="Floudas D."/>
            <person name="Copeland A."/>
            <person name="Barry K.W."/>
            <person name="Cichocki N."/>
            <person name="Veneault-Fourrey C."/>
            <person name="LaButti K."/>
            <person name="Lindquist E.A."/>
            <person name="Lipzen A."/>
            <person name="Lundell T."/>
            <person name="Morin E."/>
            <person name="Murat C."/>
            <person name="Riley R."/>
            <person name="Ohm R."/>
            <person name="Sun H."/>
            <person name="Tunlid A."/>
            <person name="Henrissat B."/>
            <person name="Grigoriev I.V."/>
            <person name="Hibbett D.S."/>
            <person name="Martin F."/>
        </authorList>
    </citation>
    <scope>NUCLEOTIDE SEQUENCE [LARGE SCALE GENOMIC DNA]</scope>
    <source>
        <strain evidence="8">F 1598</strain>
    </source>
</reference>
<dbReference type="InterPro" id="IPR029063">
    <property type="entry name" value="SAM-dependent_MTases_sf"/>
</dbReference>
<reference evidence="7 8" key="1">
    <citation type="submission" date="2014-04" db="EMBL/GenBank/DDBJ databases">
        <authorList>
            <consortium name="DOE Joint Genome Institute"/>
            <person name="Kuo A."/>
            <person name="Tarkka M."/>
            <person name="Buscot F."/>
            <person name="Kohler A."/>
            <person name="Nagy L.G."/>
            <person name="Floudas D."/>
            <person name="Copeland A."/>
            <person name="Barry K.W."/>
            <person name="Cichocki N."/>
            <person name="Veneault-Fourrey C."/>
            <person name="LaButti K."/>
            <person name="Lindquist E.A."/>
            <person name="Lipzen A."/>
            <person name="Lundell T."/>
            <person name="Morin E."/>
            <person name="Murat C."/>
            <person name="Sun H."/>
            <person name="Tunlid A."/>
            <person name="Henrissat B."/>
            <person name="Grigoriev I.V."/>
            <person name="Hibbett D.S."/>
            <person name="Martin F."/>
            <person name="Nordberg H.P."/>
            <person name="Cantor M.N."/>
            <person name="Hua S.X."/>
        </authorList>
    </citation>
    <scope>NUCLEOTIDE SEQUENCE [LARGE SCALE GENOMIC DNA]</scope>
    <source>
        <strain evidence="7 8">F 1598</strain>
    </source>
</reference>
<evidence type="ECO:0000256" key="2">
    <source>
        <dbReference type="ARBA" id="ARBA00006149"/>
    </source>
</evidence>
<dbReference type="GO" id="GO:0008757">
    <property type="term" value="F:S-adenosylmethionine-dependent methyltransferase activity"/>
    <property type="evidence" value="ECO:0007669"/>
    <property type="project" value="TreeGrafter"/>
</dbReference>
<dbReference type="InterPro" id="IPR052190">
    <property type="entry name" value="Euk-Arch_PrmC-MTase"/>
</dbReference>